<keyword evidence="3" id="KW-1185">Reference proteome</keyword>
<dbReference type="HOGENOM" id="CLU_032358_0_0_1"/>
<accession>A4S7M6</accession>
<dbReference type="OrthoDB" id="528882at2759"/>
<dbReference type="KEGG" id="olu:OSTLU_27553"/>
<dbReference type="AlphaFoldDB" id="A4S7M6"/>
<evidence type="ECO:0000256" key="1">
    <source>
        <dbReference type="SAM" id="MobiDB-lite"/>
    </source>
</evidence>
<dbReference type="OMA" id="CHQRCGS"/>
<protein>
    <submittedName>
        <fullName evidence="2">Uncharacterized protein</fullName>
    </submittedName>
</protein>
<dbReference type="STRING" id="436017.A4S7M6"/>
<dbReference type="eggNOG" id="ENOG502S6IW">
    <property type="taxonomic scope" value="Eukaryota"/>
</dbReference>
<evidence type="ECO:0000313" key="2">
    <source>
        <dbReference type="EMBL" id="ABO99774.1"/>
    </source>
</evidence>
<name>A4S7M6_OSTLU</name>
<gene>
    <name evidence="2" type="ORF">OSTLU_27553</name>
</gene>
<dbReference type="Proteomes" id="UP000001568">
    <property type="component" value="Chromosome 14"/>
</dbReference>
<feature type="region of interest" description="Disordered" evidence="1">
    <location>
        <begin position="9"/>
        <end position="30"/>
    </location>
</feature>
<dbReference type="PANTHER" id="PTHR34859:SF2">
    <property type="entry name" value="LYSM DOMAIN-CONTAINING PROTEIN"/>
    <property type="match status" value="1"/>
</dbReference>
<sequence>MPTYEAAAISETYGAPGSSNDGARSWQQTEEREGRKAAACGWCTVKQAAVLFAVGVISFSYRESAPKGPSALLGLSAHSIQGEFDLPDHLDEFVDEMEFGPEVHALLGSAGPGEVIPGAEPRLNAAGAEDGMFISTKGGRNATLLRIKMLKQHLRRRDDENLANDEHSNFVWQATVDEGATQPAPVNVSAYMQKLHEEIEQDKALLEVHEAMLSARLGGKWDSFSDGVSAASNAKGAVVANAITVEFCWKNSYGRDVGKVPSHCPSNKETIAGGVLCYTKCHHLGNYARFGYDCHQRCGSGWNDHGLFCNRGNRGRGVGTVQCGWEYWSSSSSTLGEHAANGRRLLGNARTRLVCGGRHCSRKGRQDCLGLCYPPCPSSHPNRIGCNLCGVSCTGNGYAHGIAPSCPKKIYCSHGFEAATCPPGLEYDAGLCYKKCRSGYNGVGPVCWGQPPTVSGEKWVNCGMGAAKDDAACGSAVTNMILGPLEIIAFVATAGSSGAATTGAKAAARAGANVAEAGSKLAALKKAANSLDQGMEAVGKTTGYFSAMKNVNSAESETDAVRAAAELASVFDPSGVSSTVAAYAFDKCDKIHNKAD</sequence>
<reference evidence="2 3" key="1">
    <citation type="journal article" date="2007" name="Proc. Natl. Acad. Sci. U.S.A.">
        <title>The tiny eukaryote Ostreococcus provides genomic insights into the paradox of plankton speciation.</title>
        <authorList>
            <person name="Palenik B."/>
            <person name="Grimwood J."/>
            <person name="Aerts A."/>
            <person name="Rouze P."/>
            <person name="Salamov A."/>
            <person name="Putnam N."/>
            <person name="Dupont C."/>
            <person name="Jorgensen R."/>
            <person name="Derelle E."/>
            <person name="Rombauts S."/>
            <person name="Zhou K."/>
            <person name="Otillar R."/>
            <person name="Merchant S.S."/>
            <person name="Podell S."/>
            <person name="Gaasterland T."/>
            <person name="Napoli C."/>
            <person name="Gendler K."/>
            <person name="Manuell A."/>
            <person name="Tai V."/>
            <person name="Vallon O."/>
            <person name="Piganeau G."/>
            <person name="Jancek S."/>
            <person name="Heijde M."/>
            <person name="Jabbari K."/>
            <person name="Bowler C."/>
            <person name="Lohr M."/>
            <person name="Robbens S."/>
            <person name="Werner G."/>
            <person name="Dubchak I."/>
            <person name="Pazour G.J."/>
            <person name="Ren Q."/>
            <person name="Paulsen I."/>
            <person name="Delwiche C."/>
            <person name="Schmutz J."/>
            <person name="Rokhsar D."/>
            <person name="Van de Peer Y."/>
            <person name="Moreau H."/>
            <person name="Grigoriev I.V."/>
        </authorList>
    </citation>
    <scope>NUCLEOTIDE SEQUENCE [LARGE SCALE GENOMIC DNA]</scope>
    <source>
        <strain evidence="2 3">CCE9901</strain>
    </source>
</reference>
<proteinExistence type="predicted"/>
<organism evidence="2 3">
    <name type="scientific">Ostreococcus lucimarinus (strain CCE9901)</name>
    <dbReference type="NCBI Taxonomy" id="436017"/>
    <lineage>
        <taxon>Eukaryota</taxon>
        <taxon>Viridiplantae</taxon>
        <taxon>Chlorophyta</taxon>
        <taxon>Mamiellophyceae</taxon>
        <taxon>Mamiellales</taxon>
        <taxon>Bathycoccaceae</taxon>
        <taxon>Ostreococcus</taxon>
    </lineage>
</organism>
<evidence type="ECO:0000313" key="3">
    <source>
        <dbReference type="Proteomes" id="UP000001568"/>
    </source>
</evidence>
<dbReference type="RefSeq" id="XP_001421481.1">
    <property type="nucleotide sequence ID" value="XM_001421444.1"/>
</dbReference>
<dbReference type="EMBL" id="CP000594">
    <property type="protein sequence ID" value="ABO99774.1"/>
    <property type="molecule type" value="Genomic_DNA"/>
</dbReference>
<dbReference type="PANTHER" id="PTHR34859">
    <property type="entry name" value="UNNAMED PRODUCT"/>
    <property type="match status" value="1"/>
</dbReference>
<dbReference type="GeneID" id="5005456"/>
<dbReference type="Gramene" id="ABO99774">
    <property type="protein sequence ID" value="ABO99774"/>
    <property type="gene ID" value="OSTLU_27553"/>
</dbReference>
<feature type="compositionally biased region" description="Polar residues" evidence="1">
    <location>
        <begin position="17"/>
        <end position="28"/>
    </location>
</feature>